<dbReference type="EMBL" id="CM056742">
    <property type="protein sequence ID" value="KAJ8674941.1"/>
    <property type="molecule type" value="Genomic_DNA"/>
</dbReference>
<evidence type="ECO:0000313" key="1">
    <source>
        <dbReference type="EMBL" id="KAJ8674941.1"/>
    </source>
</evidence>
<name>A0ACC2NVV6_9HYME</name>
<keyword evidence="2" id="KW-1185">Reference proteome</keyword>
<dbReference type="Proteomes" id="UP001239111">
    <property type="component" value="Chromosome 2"/>
</dbReference>
<gene>
    <name evidence="1" type="ORF">QAD02_010727</name>
</gene>
<sequence length="435" mass="49757">MTQLSHGEDLTLIPNEYYCPRLKNNLYYLFAQFPAWTNVMNAAYDTTDAAISACSETMFKNYDLMTYMTFPVSSNRFVLGGIQTVNGMIKLSEAAMKNNKLLMKNAMSKNISENLEQMNEKLVQFPRVKPKEQARDKNNKRKKPTHVSLATARPIQAQPPSSNPIVLKNGLRQGAKHIFGVSRRYTNTCAFDSHTEVLATAAPYYHGVMAFLQRRRDSEYIQKVLQYVNDDNYTADHMYYDRNRLLHPLAWKMDDVEVDCRIALPDLIVSLIRVAGAEELIIRDSMCLCGHFSMNVADLMIMTHDVASLIFDDPENGLDHLQDCADMYFNSKNRNCQDCNSPKWTKKYMNSTLLMIDVQNVFVNEGNSLIKSTPPNTLKIDGTEYELFGLAECIVGGQLLHYIAHIEVDDKWLKKDDLRNGVTENNELKFLFCIM</sequence>
<reference evidence="1" key="1">
    <citation type="submission" date="2023-04" db="EMBL/GenBank/DDBJ databases">
        <title>A chromosome-level genome assembly of the parasitoid wasp Eretmocerus hayati.</title>
        <authorList>
            <person name="Zhong Y."/>
            <person name="Liu S."/>
            <person name="Liu Y."/>
        </authorList>
    </citation>
    <scope>NUCLEOTIDE SEQUENCE</scope>
    <source>
        <strain evidence="1">ZJU_SS_LIU_2023</strain>
    </source>
</reference>
<comment type="caution">
    <text evidence="1">The sequence shown here is derived from an EMBL/GenBank/DDBJ whole genome shotgun (WGS) entry which is preliminary data.</text>
</comment>
<organism evidence="1 2">
    <name type="scientific">Eretmocerus hayati</name>
    <dbReference type="NCBI Taxonomy" id="131215"/>
    <lineage>
        <taxon>Eukaryota</taxon>
        <taxon>Metazoa</taxon>
        <taxon>Ecdysozoa</taxon>
        <taxon>Arthropoda</taxon>
        <taxon>Hexapoda</taxon>
        <taxon>Insecta</taxon>
        <taxon>Pterygota</taxon>
        <taxon>Neoptera</taxon>
        <taxon>Endopterygota</taxon>
        <taxon>Hymenoptera</taxon>
        <taxon>Apocrita</taxon>
        <taxon>Proctotrupomorpha</taxon>
        <taxon>Chalcidoidea</taxon>
        <taxon>Aphelinidae</taxon>
        <taxon>Aphelininae</taxon>
        <taxon>Eretmocerus</taxon>
    </lineage>
</organism>
<proteinExistence type="predicted"/>
<protein>
    <submittedName>
        <fullName evidence="1">Uncharacterized protein</fullName>
    </submittedName>
</protein>
<accession>A0ACC2NVV6</accession>
<evidence type="ECO:0000313" key="2">
    <source>
        <dbReference type="Proteomes" id="UP001239111"/>
    </source>
</evidence>